<dbReference type="InterPro" id="IPR043502">
    <property type="entry name" value="DNA/RNA_pol_sf"/>
</dbReference>
<protein>
    <recommendedName>
        <fullName evidence="1">Reverse transcriptase domain-containing protein</fullName>
    </recommendedName>
</protein>
<gene>
    <name evidence="2" type="ORF">EBB45_00990</name>
</gene>
<keyword evidence="3" id="KW-1185">Reference proteome</keyword>
<dbReference type="SUPFAM" id="SSF56672">
    <property type="entry name" value="DNA/RNA polymerases"/>
    <property type="match status" value="1"/>
</dbReference>
<dbReference type="RefSeq" id="WP_124761711.1">
    <property type="nucleotide sequence ID" value="NZ_RRCT01000001.1"/>
</dbReference>
<sequence>MTNRLVLVNDARPNQSNFRIDVRRRSPIFNATERIAYLSKIAKSNKEIKFKKLFPILLKEEFLELAYAKIANNKGSMTAGVDGVNKNQLEDKETRSNFLKDVIEEIAKETYQPLPVRRVEIPKRNSNKKRPLGIPTFKDRIIQSAIKIILEAIYEPIFSVSSHGFRPRRSCQTAIHTIICRKYDWVVEGDIKGCFDNIEHSKLINILRQRIADEKFINLINKFLKSGYQMGYGIDGKNPIYYTEQGTPQGGIVSPILANIFLHEFDKYMETHLCNMKEAKASKEYTFYRNKIARLSRAISDNKTPYHMTLEPMDENDGINFIVNSKEEAMNKVEEIRIARKATEYQSKEYKRMSNRINALKRHIEQNKPFPYQSAKNGEERVRFNTREEMISKLLEYKKKAKHVPRYDKEDYFNNKSVGYVRYADDFVILLGNHTKKEAKKVKEVITEWFGKELSLSLSEEKTLITHSTKGFRFLGYDIVNIPKQDGIGYRNFSKVYVPRDRIKELTEKLDNLLILHYEYPLFDLITRLNRVISGWSNYYKICNNWSSVSSKLDHRLSWKIIHWVGRKHKCKITKVYENHVVKTEAYGATYKQRIVDTIGEKTVVLRKFFDYKFTTTKELNNKIRNLSNGETEEYNVALELDYLLQETAKVKRGYSPREFYKIAEENGYQCSHCGNSTNDLIVHHTRLVKRHSRKDSKAIAESTQQVPKILLCVECHKKVHPNSKAIKTLAKG</sequence>
<evidence type="ECO:0000313" key="2">
    <source>
        <dbReference type="EMBL" id="RQW76155.1"/>
    </source>
</evidence>
<dbReference type="PANTHER" id="PTHR34047">
    <property type="entry name" value="NUCLEAR INTRON MATURASE 1, MITOCHONDRIAL-RELATED"/>
    <property type="match status" value="1"/>
</dbReference>
<comment type="caution">
    <text evidence="2">The sequence shown here is derived from an EMBL/GenBank/DDBJ whole genome shotgun (WGS) entry which is preliminary data.</text>
</comment>
<organism evidence="2 3">
    <name type="scientific">Lysinibacillus composti</name>
    <dbReference type="NCBI Taxonomy" id="720633"/>
    <lineage>
        <taxon>Bacteria</taxon>
        <taxon>Bacillati</taxon>
        <taxon>Bacillota</taxon>
        <taxon>Bacilli</taxon>
        <taxon>Bacillales</taxon>
        <taxon>Bacillaceae</taxon>
        <taxon>Lysinibacillus</taxon>
    </lineage>
</organism>
<dbReference type="PROSITE" id="PS50878">
    <property type="entry name" value="RT_POL"/>
    <property type="match status" value="1"/>
</dbReference>
<accession>A0A3N9UJQ7</accession>
<dbReference type="AlphaFoldDB" id="A0A3N9UJQ7"/>
<evidence type="ECO:0000313" key="3">
    <source>
        <dbReference type="Proteomes" id="UP000274033"/>
    </source>
</evidence>
<dbReference type="OrthoDB" id="9793236at2"/>
<dbReference type="Pfam" id="PF08388">
    <property type="entry name" value="GIIM"/>
    <property type="match status" value="1"/>
</dbReference>
<proteinExistence type="predicted"/>
<feature type="domain" description="Reverse transcriptase" evidence="1">
    <location>
        <begin position="102"/>
        <end position="479"/>
    </location>
</feature>
<dbReference type="PANTHER" id="PTHR34047:SF8">
    <property type="entry name" value="PROTEIN YKFC"/>
    <property type="match status" value="1"/>
</dbReference>
<dbReference type="Pfam" id="PF00078">
    <property type="entry name" value="RVT_1"/>
    <property type="match status" value="1"/>
</dbReference>
<dbReference type="Proteomes" id="UP000274033">
    <property type="component" value="Unassembled WGS sequence"/>
</dbReference>
<dbReference type="EMBL" id="RRCT01000001">
    <property type="protein sequence ID" value="RQW76155.1"/>
    <property type="molecule type" value="Genomic_DNA"/>
</dbReference>
<reference evidence="2 3" key="1">
    <citation type="journal article" date="2013" name="J. Microbiol.">
        <title>Lysinibacillus chungkukjangi sp. nov., isolated from Chungkukjang, Korean fermented soybean food.</title>
        <authorList>
            <person name="Kim S.J."/>
            <person name="Jang Y.H."/>
            <person name="Hamada M."/>
            <person name="Ahn J.H."/>
            <person name="Weon H.Y."/>
            <person name="Suzuki K."/>
            <person name="Whang K.S."/>
            <person name="Kwon S.W."/>
        </authorList>
    </citation>
    <scope>NUCLEOTIDE SEQUENCE [LARGE SCALE GENOMIC DNA]</scope>
    <source>
        <strain evidence="2 3">MCCC 1A12701</strain>
    </source>
</reference>
<name>A0A3N9UJQ7_9BACI</name>
<dbReference type="InterPro" id="IPR000477">
    <property type="entry name" value="RT_dom"/>
</dbReference>
<dbReference type="InterPro" id="IPR051083">
    <property type="entry name" value="GrpII_Intron_Splice-Mob/Def"/>
</dbReference>
<evidence type="ECO:0000259" key="1">
    <source>
        <dbReference type="PROSITE" id="PS50878"/>
    </source>
</evidence>
<dbReference type="CDD" id="cd01651">
    <property type="entry name" value="RT_G2_intron"/>
    <property type="match status" value="1"/>
</dbReference>
<dbReference type="InterPro" id="IPR013597">
    <property type="entry name" value="Mat_intron_G2"/>
</dbReference>